<evidence type="ECO:0000259" key="5">
    <source>
        <dbReference type="SMART" id="SM00903"/>
    </source>
</evidence>
<organism evidence="6 7">
    <name type="scientific">Desulfosoma caldarium</name>
    <dbReference type="NCBI Taxonomy" id="610254"/>
    <lineage>
        <taxon>Bacteria</taxon>
        <taxon>Pseudomonadati</taxon>
        <taxon>Thermodesulfobacteriota</taxon>
        <taxon>Syntrophobacteria</taxon>
        <taxon>Syntrophobacterales</taxon>
        <taxon>Syntrophobacteraceae</taxon>
        <taxon>Desulfosoma</taxon>
    </lineage>
</organism>
<reference evidence="6 7" key="1">
    <citation type="submission" date="2018-11" db="EMBL/GenBank/DDBJ databases">
        <title>Genomic Encyclopedia of Type Strains, Phase IV (KMG-IV): sequencing the most valuable type-strain genomes for metagenomic binning, comparative biology and taxonomic classification.</title>
        <authorList>
            <person name="Goeker M."/>
        </authorList>
    </citation>
    <scope>NUCLEOTIDE SEQUENCE [LARGE SCALE GENOMIC DNA]</scope>
    <source>
        <strain evidence="6 7">DSM 22027</strain>
    </source>
</reference>
<keyword evidence="2" id="KW-0285">Flavoprotein</keyword>
<evidence type="ECO:0000313" key="6">
    <source>
        <dbReference type="EMBL" id="ROQ92086.1"/>
    </source>
</evidence>
<comment type="similarity">
    <text evidence="4">Belongs to the flavoredoxin family.</text>
</comment>
<feature type="domain" description="Flavin reductase like" evidence="5">
    <location>
        <begin position="9"/>
        <end position="149"/>
    </location>
</feature>
<name>A0A3N1UXU4_9BACT</name>
<evidence type="ECO:0000256" key="4">
    <source>
        <dbReference type="ARBA" id="ARBA00038054"/>
    </source>
</evidence>
<dbReference type="SUPFAM" id="SSF50475">
    <property type="entry name" value="FMN-binding split barrel"/>
    <property type="match status" value="1"/>
</dbReference>
<comment type="caution">
    <text evidence="6">The sequence shown here is derived from an EMBL/GenBank/DDBJ whole genome shotgun (WGS) entry which is preliminary data.</text>
</comment>
<dbReference type="EMBL" id="RJVA01000012">
    <property type="protein sequence ID" value="ROQ92086.1"/>
    <property type="molecule type" value="Genomic_DNA"/>
</dbReference>
<dbReference type="GO" id="GO:0010181">
    <property type="term" value="F:FMN binding"/>
    <property type="evidence" value="ECO:0007669"/>
    <property type="project" value="InterPro"/>
</dbReference>
<sequence>MELAPEMFKRFFPLPVTVVTTVDKNGTPNAAPYSCVMPILRPLPLIAVASALPRDTLRNIRETSQFVVNVIGRPSFREAMRTARPYPPGVNELDKVGLETTPAKRVAPPRVAAAIGWIEATLERELADERYVLLVGRILCSEINDRYIAADGKLTEHPLTLLMPHFRTLGDVVLNRDALEKDLSLS</sequence>
<dbReference type="Proteomes" id="UP000276223">
    <property type="component" value="Unassembled WGS sequence"/>
</dbReference>
<evidence type="ECO:0000256" key="1">
    <source>
        <dbReference type="ARBA" id="ARBA00001917"/>
    </source>
</evidence>
<dbReference type="RefSeq" id="WP_123290253.1">
    <property type="nucleotide sequence ID" value="NZ_RJVA01000012.1"/>
</dbReference>
<dbReference type="PANTHER" id="PTHR33798">
    <property type="entry name" value="FLAVOPROTEIN OXYGENASE"/>
    <property type="match status" value="1"/>
</dbReference>
<dbReference type="Pfam" id="PF01613">
    <property type="entry name" value="Flavin_Reduct"/>
    <property type="match status" value="1"/>
</dbReference>
<proteinExistence type="inferred from homology"/>
<dbReference type="GO" id="GO:0016646">
    <property type="term" value="F:oxidoreductase activity, acting on the CH-NH group of donors, NAD or NADP as acceptor"/>
    <property type="evidence" value="ECO:0007669"/>
    <property type="project" value="UniProtKB-ARBA"/>
</dbReference>
<comment type="cofactor">
    <cofactor evidence="1">
        <name>FMN</name>
        <dbReference type="ChEBI" id="CHEBI:58210"/>
    </cofactor>
</comment>
<accession>A0A3N1UXU4</accession>
<dbReference type="Gene3D" id="2.30.110.10">
    <property type="entry name" value="Electron Transport, Fmn-binding Protein, Chain A"/>
    <property type="match status" value="1"/>
</dbReference>
<dbReference type="InterPro" id="IPR012349">
    <property type="entry name" value="Split_barrel_FMN-bd"/>
</dbReference>
<dbReference type="SMART" id="SM00903">
    <property type="entry name" value="Flavin_Reduct"/>
    <property type="match status" value="1"/>
</dbReference>
<evidence type="ECO:0000313" key="7">
    <source>
        <dbReference type="Proteomes" id="UP000276223"/>
    </source>
</evidence>
<dbReference type="AlphaFoldDB" id="A0A3N1UXU4"/>
<keyword evidence="7" id="KW-1185">Reference proteome</keyword>
<evidence type="ECO:0000256" key="2">
    <source>
        <dbReference type="ARBA" id="ARBA00022630"/>
    </source>
</evidence>
<gene>
    <name evidence="6" type="ORF">EDC27_1759</name>
</gene>
<dbReference type="OrthoDB" id="9794638at2"/>
<protein>
    <submittedName>
        <fullName evidence="6">Flavin reductase (DIM6/NTAB) family NADH-FMN oxidoreductase RutF</fullName>
    </submittedName>
</protein>
<evidence type="ECO:0000256" key="3">
    <source>
        <dbReference type="ARBA" id="ARBA00022643"/>
    </source>
</evidence>
<dbReference type="InterPro" id="IPR002563">
    <property type="entry name" value="Flavin_Rdtase-like_dom"/>
</dbReference>
<dbReference type="PANTHER" id="PTHR33798:SF5">
    <property type="entry name" value="FLAVIN REDUCTASE LIKE DOMAIN-CONTAINING PROTEIN"/>
    <property type="match status" value="1"/>
</dbReference>
<keyword evidence="3" id="KW-0288">FMN</keyword>